<protein>
    <submittedName>
        <fullName evidence="1">Uncharacterized protein</fullName>
    </submittedName>
</protein>
<evidence type="ECO:0000313" key="2">
    <source>
        <dbReference type="Proteomes" id="UP000010466"/>
    </source>
</evidence>
<reference evidence="2" key="1">
    <citation type="journal article" date="2013" name="Genome Announc.">
        <title>Complete genome sequence of Mycoplasma cynos strain C142.</title>
        <authorList>
            <person name="Walker C.A."/>
            <person name="Mannering S.A."/>
            <person name="Shields S."/>
            <person name="Blake D.P."/>
            <person name="Brownlie J."/>
        </authorList>
    </citation>
    <scope>NUCLEOTIDE SEQUENCE [LARGE SCALE GENOMIC DNA]</scope>
    <source>
        <strain evidence="2">C142</strain>
    </source>
</reference>
<dbReference type="HOGENOM" id="CLU_3236249_0_0_14"/>
<proteinExistence type="predicted"/>
<evidence type="ECO:0000313" key="1">
    <source>
        <dbReference type="EMBL" id="CCP24420.1"/>
    </source>
</evidence>
<dbReference type="AlphaFoldDB" id="L0RY29"/>
<keyword evidence="2" id="KW-1185">Reference proteome</keyword>
<dbReference type="EMBL" id="HF559394">
    <property type="protein sequence ID" value="CCP24420.1"/>
    <property type="molecule type" value="Genomic_DNA"/>
</dbReference>
<organism evidence="1 2">
    <name type="scientific">Mycoplasmopsis cynos (strain C142)</name>
    <name type="common">Mycoplasma cynos</name>
    <dbReference type="NCBI Taxonomy" id="1246955"/>
    <lineage>
        <taxon>Bacteria</taxon>
        <taxon>Bacillati</taxon>
        <taxon>Mycoplasmatota</taxon>
        <taxon>Mycoplasmoidales</taxon>
        <taxon>Metamycoplasmataceae</taxon>
        <taxon>Mycoplasmopsis</taxon>
    </lineage>
</organism>
<dbReference type="KEGG" id="mcy:MCYN_0688"/>
<dbReference type="Proteomes" id="UP000010466">
    <property type="component" value="Chromosome"/>
</dbReference>
<name>L0RY29_MYCC1</name>
<gene>
    <name evidence="1" type="primary">MCYN0688</name>
    <name evidence="1" type="ordered locus">MCYN_0688</name>
</gene>
<sequence length="43" mass="4935">MDLDIDTKYAYGNPINKHNKAETIPIHNDLKIIFHVFASFTST</sequence>
<accession>L0RY29</accession>